<comment type="caution">
    <text evidence="3">The sequence shown here is derived from an EMBL/GenBank/DDBJ whole genome shotgun (WGS) entry which is preliminary data.</text>
</comment>
<dbReference type="SUPFAM" id="SSF69318">
    <property type="entry name" value="Integrin alpha N-terminal domain"/>
    <property type="match status" value="1"/>
</dbReference>
<evidence type="ECO:0000256" key="2">
    <source>
        <dbReference type="SAM" id="SignalP"/>
    </source>
</evidence>
<dbReference type="InterPro" id="IPR013519">
    <property type="entry name" value="Int_alpha_beta-p"/>
</dbReference>
<dbReference type="PANTHER" id="PTHR23220:SF133">
    <property type="entry name" value="INTEGRIN ALPHA-PS2"/>
    <property type="match status" value="1"/>
</dbReference>
<dbReference type="PANTHER" id="PTHR23220">
    <property type="entry name" value="INTEGRIN ALPHA"/>
    <property type="match status" value="1"/>
</dbReference>
<sequence>MWACACVWACVWVCAAGFNVDLISHVTHHSDQRDSMFGFAVAQHMDAGTARMLVGAPLYDTEQRVRGVRKAGAVLSCDPNVPDRCSYVPFDTNGNNVHPLGQQLDNKTGQWFGATVRSSGPDGVVVACAPRYVWFTENLKRREPVGTCYVARKALTDFQEFSPCRTRHWGYHRQGSCQAGFDAIITENGKRLYIGAPRGLLLARTDSLVQLGDTQRVQQDMGGPG</sequence>
<proteinExistence type="predicted"/>
<dbReference type="AlphaFoldDB" id="A0AAW0TDD5"/>
<dbReference type="GO" id="GO:0005178">
    <property type="term" value="F:integrin binding"/>
    <property type="evidence" value="ECO:0007669"/>
    <property type="project" value="TreeGrafter"/>
</dbReference>
<name>A0AAW0TDD5_SCYPA</name>
<dbReference type="EMBL" id="JARAKH010000033">
    <property type="protein sequence ID" value="KAK8385329.1"/>
    <property type="molecule type" value="Genomic_DNA"/>
</dbReference>
<dbReference type="GO" id="GO:0033627">
    <property type="term" value="P:cell adhesion mediated by integrin"/>
    <property type="evidence" value="ECO:0007669"/>
    <property type="project" value="TreeGrafter"/>
</dbReference>
<gene>
    <name evidence="3" type="ORF">O3P69_012271</name>
</gene>
<keyword evidence="2" id="KW-0732">Signal</keyword>
<dbReference type="GO" id="GO:0009897">
    <property type="term" value="C:external side of plasma membrane"/>
    <property type="evidence" value="ECO:0007669"/>
    <property type="project" value="TreeGrafter"/>
</dbReference>
<dbReference type="SMART" id="SM00191">
    <property type="entry name" value="Int_alpha"/>
    <property type="match status" value="1"/>
</dbReference>
<dbReference type="GO" id="GO:0007229">
    <property type="term" value="P:integrin-mediated signaling pathway"/>
    <property type="evidence" value="ECO:0007669"/>
    <property type="project" value="TreeGrafter"/>
</dbReference>
<dbReference type="InterPro" id="IPR028994">
    <property type="entry name" value="Integrin_alpha_N"/>
</dbReference>
<keyword evidence="4" id="KW-1185">Reference proteome</keyword>
<dbReference type="GO" id="GO:0008305">
    <property type="term" value="C:integrin complex"/>
    <property type="evidence" value="ECO:0007669"/>
    <property type="project" value="TreeGrafter"/>
</dbReference>
<dbReference type="GO" id="GO:0007160">
    <property type="term" value="P:cell-matrix adhesion"/>
    <property type="evidence" value="ECO:0007669"/>
    <property type="project" value="TreeGrafter"/>
</dbReference>
<feature type="chain" id="PRO_5043362493" evidence="2">
    <location>
        <begin position="18"/>
        <end position="225"/>
    </location>
</feature>
<dbReference type="Gene3D" id="2.130.10.130">
    <property type="entry name" value="Integrin alpha, N-terminal"/>
    <property type="match status" value="1"/>
</dbReference>
<feature type="repeat" description="FG-GAP" evidence="1">
    <location>
        <begin position="96"/>
        <end position="160"/>
    </location>
</feature>
<organism evidence="3 4">
    <name type="scientific">Scylla paramamosain</name>
    <name type="common">Mud crab</name>
    <dbReference type="NCBI Taxonomy" id="85552"/>
    <lineage>
        <taxon>Eukaryota</taxon>
        <taxon>Metazoa</taxon>
        <taxon>Ecdysozoa</taxon>
        <taxon>Arthropoda</taxon>
        <taxon>Crustacea</taxon>
        <taxon>Multicrustacea</taxon>
        <taxon>Malacostraca</taxon>
        <taxon>Eumalacostraca</taxon>
        <taxon>Eucarida</taxon>
        <taxon>Decapoda</taxon>
        <taxon>Pleocyemata</taxon>
        <taxon>Brachyura</taxon>
        <taxon>Eubrachyura</taxon>
        <taxon>Portunoidea</taxon>
        <taxon>Portunidae</taxon>
        <taxon>Portuninae</taxon>
        <taxon>Scylla</taxon>
    </lineage>
</organism>
<protein>
    <submittedName>
        <fullName evidence="3">Uncharacterized protein</fullName>
    </submittedName>
</protein>
<evidence type="ECO:0000256" key="1">
    <source>
        <dbReference type="PROSITE-ProRule" id="PRU00803"/>
    </source>
</evidence>
<evidence type="ECO:0000313" key="3">
    <source>
        <dbReference type="EMBL" id="KAK8385329.1"/>
    </source>
</evidence>
<accession>A0AAW0TDD5</accession>
<dbReference type="GO" id="GO:0098609">
    <property type="term" value="P:cell-cell adhesion"/>
    <property type="evidence" value="ECO:0007669"/>
    <property type="project" value="TreeGrafter"/>
</dbReference>
<dbReference type="Proteomes" id="UP001487740">
    <property type="component" value="Unassembled WGS sequence"/>
</dbReference>
<reference evidence="3 4" key="1">
    <citation type="submission" date="2023-03" db="EMBL/GenBank/DDBJ databases">
        <title>High-quality genome of Scylla paramamosain provides insights in environmental adaptation.</title>
        <authorList>
            <person name="Zhang L."/>
        </authorList>
    </citation>
    <scope>NUCLEOTIDE SEQUENCE [LARGE SCALE GENOMIC DNA]</scope>
    <source>
        <strain evidence="3">LZ_2023a</strain>
        <tissue evidence="3">Muscle</tissue>
    </source>
</reference>
<evidence type="ECO:0000313" key="4">
    <source>
        <dbReference type="Proteomes" id="UP001487740"/>
    </source>
</evidence>
<feature type="signal peptide" evidence="2">
    <location>
        <begin position="1"/>
        <end position="17"/>
    </location>
</feature>
<feature type="repeat" description="FG-GAP" evidence="1">
    <location>
        <begin position="23"/>
        <end position="86"/>
    </location>
</feature>
<dbReference type="PROSITE" id="PS51470">
    <property type="entry name" value="FG_GAP"/>
    <property type="match status" value="2"/>
</dbReference>